<dbReference type="Proteomes" id="UP000241394">
    <property type="component" value="Chromosome LG8"/>
</dbReference>
<keyword evidence="2" id="KW-0121">Carboxypeptidase</keyword>
<feature type="compositionally biased region" description="Low complexity" evidence="1">
    <location>
        <begin position="131"/>
        <end position="142"/>
    </location>
</feature>
<dbReference type="PANTHER" id="PTHR34802">
    <property type="entry name" value="CHORISMATE SYNTHASE"/>
    <property type="match status" value="1"/>
</dbReference>
<comment type="caution">
    <text evidence="2">The sequence shown here is derived from an EMBL/GenBank/DDBJ whole genome shotgun (WGS) entry which is preliminary data.</text>
</comment>
<sequence length="1090" mass="120705">MSLEEEAVKSPDRAAKSFFESKKHSKLAYTREFLLSLSELDVCKKLPSGFNLSVLSEFEDAFQGIQDRPRIPGSVPFQSYRLTDYSSSPPTRGDSSSYSRGIYGKWDNRSSGRSERETDSQSDWDSDSGRRNSNQSRRSWQSSEHDGLLGSGSFPKPSGYAAELSAPKVRPNDHYQLKKSNEPYHPPRLYKAIPHSRRDTHDSYNDETFGSLESTSHDKAEEERRRRESFELMRKEQQKTLQEQQKLNPVKHKDSHVSDITELLEDTKDGDRVFNKSNDLDDSMAQTVSNDDSHKSSSQTPGSRPLVPPGFKSTILEKISSIRSVIHSHAAEVGRTEIEESLYHAKPIVQNGTLNNQEGTQSAQKMGFRDLQQHEITSIHTPSLNKGEQIVDSSADLEVSYKKLGADNQLYRTSSLSEASETQDGSESVVSATKKVTGHKIVNNSKHDQSTTVLEKLFGSVSTVNSSDSSGFIKHHDTEHDDSWSSNAVQSSKFAQWFLEDEKKTAEDPQQVRTSDLLSLIVGGEKCGTQISDVKATNQITPAFPFQSSELANNIHLTPNMTSSTIGISDQFFNSSRQEAVPAILTCEDLEQTILSEYTESTSAFQAPVEGWSSSGVKTQDSKAGIDNLASQHLLSLLQKGGGLRDNIDSQNLDSGSSEKLHTSEGAIAVSAFDSSREEKAESVHHSEKTLTLEALFGSAFMKELQSIEAPVSVQRGSVGSARIDMSEPHGLPFGVMGDGLFPTSTVGIGSDRSSHESNIGQSSQRLQSKSDKIENWLGFDDTQVEANPSNLQNNVVSKLGGFNAAADIQLPEEETLITVGDPVNTPISMFMSASNSNQEESLSSNKRVDISEKLATLNTVFNNERAMVGQEGPPFVHRPYDPMDPEIPFRNVHAQPLSHQFPPPQMNHGRPLYHPLDSHPTHVSSQMNFMAPERILDHDAPANHQFPENMLRPPFHHPQPGPARFDLPHHSMLQQMQMPGSFRPPRPLQELPRGGLLPPQPSNHEINYLQAQNPIQGLPFGHQQPNPGGIGMRLQAPDISRGNNYPEAFQRLLEMELRANSKKTHPLAAAAGRSQGMYGHELDMGFRYR</sequence>
<dbReference type="OMA" id="HADIEPA"/>
<feature type="compositionally biased region" description="Basic and acidic residues" evidence="1">
    <location>
        <begin position="215"/>
        <end position="238"/>
    </location>
</feature>
<proteinExistence type="predicted"/>
<dbReference type="Gramene" id="PSS24264">
    <property type="protein sequence ID" value="PSS24264"/>
    <property type="gene ID" value="CEY00_Acc09161"/>
</dbReference>
<feature type="compositionally biased region" description="Basic and acidic residues" evidence="1">
    <location>
        <begin position="106"/>
        <end position="119"/>
    </location>
</feature>
<dbReference type="InParanoid" id="A0A2R6R9N1"/>
<protein>
    <submittedName>
        <fullName evidence="2">Carboxypeptidase</fullName>
    </submittedName>
</protein>
<dbReference type="STRING" id="1590841.A0A2R6R9N1"/>
<feature type="compositionally biased region" description="Basic and acidic residues" evidence="1">
    <location>
        <begin position="170"/>
        <end position="182"/>
    </location>
</feature>
<keyword evidence="2" id="KW-0378">Hydrolase</keyword>
<feature type="compositionally biased region" description="Basic and acidic residues" evidence="1">
    <location>
        <begin position="251"/>
        <end position="274"/>
    </location>
</feature>
<accession>A0A2R6R9N1</accession>
<dbReference type="FunCoup" id="A0A2R6R9N1">
    <property type="interactions" value="4315"/>
</dbReference>
<keyword evidence="2" id="KW-0645">Protease</keyword>
<evidence type="ECO:0000313" key="2">
    <source>
        <dbReference type="EMBL" id="PSS24264.1"/>
    </source>
</evidence>
<organism evidence="2 3">
    <name type="scientific">Actinidia chinensis var. chinensis</name>
    <name type="common">Chinese soft-hair kiwi</name>
    <dbReference type="NCBI Taxonomy" id="1590841"/>
    <lineage>
        <taxon>Eukaryota</taxon>
        <taxon>Viridiplantae</taxon>
        <taxon>Streptophyta</taxon>
        <taxon>Embryophyta</taxon>
        <taxon>Tracheophyta</taxon>
        <taxon>Spermatophyta</taxon>
        <taxon>Magnoliopsida</taxon>
        <taxon>eudicotyledons</taxon>
        <taxon>Gunneridae</taxon>
        <taxon>Pentapetalae</taxon>
        <taxon>asterids</taxon>
        <taxon>Ericales</taxon>
        <taxon>Actinidiaceae</taxon>
        <taxon>Actinidia</taxon>
    </lineage>
</organism>
<name>A0A2R6R9N1_ACTCC</name>
<dbReference type="PANTHER" id="PTHR34802:SF1">
    <property type="entry name" value="CHORISMATE SYNTHASE"/>
    <property type="match status" value="1"/>
</dbReference>
<gene>
    <name evidence="2" type="ORF">CEY00_Acc09161</name>
</gene>
<reference evidence="3" key="2">
    <citation type="journal article" date="2018" name="BMC Genomics">
        <title>A manually annotated Actinidia chinensis var. chinensis (kiwifruit) genome highlights the challenges associated with draft genomes and gene prediction in plants.</title>
        <authorList>
            <person name="Pilkington S.M."/>
            <person name="Crowhurst R."/>
            <person name="Hilario E."/>
            <person name="Nardozza S."/>
            <person name="Fraser L."/>
            <person name="Peng Y."/>
            <person name="Gunaseelan K."/>
            <person name="Simpson R."/>
            <person name="Tahir J."/>
            <person name="Deroles S.C."/>
            <person name="Templeton K."/>
            <person name="Luo Z."/>
            <person name="Davy M."/>
            <person name="Cheng C."/>
            <person name="McNeilage M."/>
            <person name="Scaglione D."/>
            <person name="Liu Y."/>
            <person name="Zhang Q."/>
            <person name="Datson P."/>
            <person name="De Silva N."/>
            <person name="Gardiner S.E."/>
            <person name="Bassett H."/>
            <person name="Chagne D."/>
            <person name="McCallum J."/>
            <person name="Dzierzon H."/>
            <person name="Deng C."/>
            <person name="Wang Y.Y."/>
            <person name="Barron L."/>
            <person name="Manako K."/>
            <person name="Bowen J."/>
            <person name="Foster T.M."/>
            <person name="Erridge Z.A."/>
            <person name="Tiffin H."/>
            <person name="Waite C.N."/>
            <person name="Davies K.M."/>
            <person name="Grierson E.P."/>
            <person name="Laing W.A."/>
            <person name="Kirk R."/>
            <person name="Chen X."/>
            <person name="Wood M."/>
            <person name="Montefiori M."/>
            <person name="Brummell D.A."/>
            <person name="Schwinn K.E."/>
            <person name="Catanach A."/>
            <person name="Fullerton C."/>
            <person name="Li D."/>
            <person name="Meiyalaghan S."/>
            <person name="Nieuwenhuizen N."/>
            <person name="Read N."/>
            <person name="Prakash R."/>
            <person name="Hunter D."/>
            <person name="Zhang H."/>
            <person name="McKenzie M."/>
            <person name="Knabel M."/>
            <person name="Harris A."/>
            <person name="Allan A.C."/>
            <person name="Gleave A."/>
            <person name="Chen A."/>
            <person name="Janssen B.J."/>
            <person name="Plunkett B."/>
            <person name="Ampomah-Dwamena C."/>
            <person name="Voogd C."/>
            <person name="Leif D."/>
            <person name="Lafferty D."/>
            <person name="Souleyre E.J.F."/>
            <person name="Varkonyi-Gasic E."/>
            <person name="Gambi F."/>
            <person name="Hanley J."/>
            <person name="Yao J.L."/>
            <person name="Cheung J."/>
            <person name="David K.M."/>
            <person name="Warren B."/>
            <person name="Marsh K."/>
            <person name="Snowden K.C."/>
            <person name="Lin-Wang K."/>
            <person name="Brian L."/>
            <person name="Martinez-Sanchez M."/>
            <person name="Wang M."/>
            <person name="Ileperuma N."/>
            <person name="Macnee N."/>
            <person name="Campin R."/>
            <person name="McAtee P."/>
            <person name="Drummond R.S.M."/>
            <person name="Espley R.V."/>
            <person name="Ireland H.S."/>
            <person name="Wu R."/>
            <person name="Atkinson R.G."/>
            <person name="Karunairetnam S."/>
            <person name="Bulley S."/>
            <person name="Chunkath S."/>
            <person name="Hanley Z."/>
            <person name="Storey R."/>
            <person name="Thrimawithana A.H."/>
            <person name="Thomson S."/>
            <person name="David C."/>
            <person name="Testolin R."/>
            <person name="Huang H."/>
            <person name="Hellens R.P."/>
            <person name="Schaffer R.J."/>
        </authorList>
    </citation>
    <scope>NUCLEOTIDE SEQUENCE [LARGE SCALE GENOMIC DNA]</scope>
    <source>
        <strain evidence="3">cv. Red5</strain>
    </source>
</reference>
<dbReference type="AlphaFoldDB" id="A0A2R6R9N1"/>
<keyword evidence="3" id="KW-1185">Reference proteome</keyword>
<evidence type="ECO:0000313" key="3">
    <source>
        <dbReference type="Proteomes" id="UP000241394"/>
    </source>
</evidence>
<dbReference type="GO" id="GO:0004180">
    <property type="term" value="F:carboxypeptidase activity"/>
    <property type="evidence" value="ECO:0007669"/>
    <property type="project" value="UniProtKB-KW"/>
</dbReference>
<feature type="compositionally biased region" description="Polar residues" evidence="1">
    <location>
        <begin position="284"/>
        <end position="302"/>
    </location>
</feature>
<reference evidence="2 3" key="1">
    <citation type="submission" date="2017-07" db="EMBL/GenBank/DDBJ databases">
        <title>An improved, manually edited Actinidia chinensis var. chinensis (kiwifruit) genome highlights the challenges associated with draft genomes and gene prediction in plants.</title>
        <authorList>
            <person name="Pilkington S."/>
            <person name="Crowhurst R."/>
            <person name="Hilario E."/>
            <person name="Nardozza S."/>
            <person name="Fraser L."/>
            <person name="Peng Y."/>
            <person name="Gunaseelan K."/>
            <person name="Simpson R."/>
            <person name="Tahir J."/>
            <person name="Deroles S."/>
            <person name="Templeton K."/>
            <person name="Luo Z."/>
            <person name="Davy M."/>
            <person name="Cheng C."/>
            <person name="Mcneilage M."/>
            <person name="Scaglione D."/>
            <person name="Liu Y."/>
            <person name="Zhang Q."/>
            <person name="Datson P."/>
            <person name="De Silva N."/>
            <person name="Gardiner S."/>
            <person name="Bassett H."/>
            <person name="Chagne D."/>
            <person name="Mccallum J."/>
            <person name="Dzierzon H."/>
            <person name="Deng C."/>
            <person name="Wang Y.-Y."/>
            <person name="Barron N."/>
            <person name="Manako K."/>
            <person name="Bowen J."/>
            <person name="Foster T."/>
            <person name="Erridge Z."/>
            <person name="Tiffin H."/>
            <person name="Waite C."/>
            <person name="Davies K."/>
            <person name="Grierson E."/>
            <person name="Laing W."/>
            <person name="Kirk R."/>
            <person name="Chen X."/>
            <person name="Wood M."/>
            <person name="Montefiori M."/>
            <person name="Brummell D."/>
            <person name="Schwinn K."/>
            <person name="Catanach A."/>
            <person name="Fullerton C."/>
            <person name="Li D."/>
            <person name="Meiyalaghan S."/>
            <person name="Nieuwenhuizen N."/>
            <person name="Read N."/>
            <person name="Prakash R."/>
            <person name="Hunter D."/>
            <person name="Zhang H."/>
            <person name="Mckenzie M."/>
            <person name="Knabel M."/>
            <person name="Harris A."/>
            <person name="Allan A."/>
            <person name="Chen A."/>
            <person name="Janssen B."/>
            <person name="Plunkett B."/>
            <person name="Dwamena C."/>
            <person name="Voogd C."/>
            <person name="Leif D."/>
            <person name="Lafferty D."/>
            <person name="Souleyre E."/>
            <person name="Varkonyi-Gasic E."/>
            <person name="Gambi F."/>
            <person name="Hanley J."/>
            <person name="Yao J.-L."/>
            <person name="Cheung J."/>
            <person name="David K."/>
            <person name="Warren B."/>
            <person name="Marsh K."/>
            <person name="Snowden K."/>
            <person name="Lin-Wang K."/>
            <person name="Brian L."/>
            <person name="Martinez-Sanchez M."/>
            <person name="Wang M."/>
            <person name="Ileperuma N."/>
            <person name="Macnee N."/>
            <person name="Campin R."/>
            <person name="Mcatee P."/>
            <person name="Drummond R."/>
            <person name="Espley R."/>
            <person name="Ireland H."/>
            <person name="Wu R."/>
            <person name="Atkinson R."/>
            <person name="Karunairetnam S."/>
            <person name="Bulley S."/>
            <person name="Chunkath S."/>
            <person name="Hanley Z."/>
            <person name="Storey R."/>
            <person name="Thrimawithana A."/>
            <person name="Thomson S."/>
            <person name="David C."/>
            <person name="Testolin R."/>
        </authorList>
    </citation>
    <scope>NUCLEOTIDE SEQUENCE [LARGE SCALE GENOMIC DNA]</scope>
    <source>
        <strain evidence="3">cv. Red5</strain>
        <tissue evidence="2">Young leaf</tissue>
    </source>
</reference>
<dbReference type="OrthoDB" id="1923709at2759"/>
<feature type="compositionally biased region" description="Low complexity" evidence="1">
    <location>
        <begin position="85"/>
        <end position="99"/>
    </location>
</feature>
<feature type="region of interest" description="Disordered" evidence="1">
    <location>
        <begin position="76"/>
        <end position="310"/>
    </location>
</feature>
<dbReference type="EMBL" id="NKQK01000008">
    <property type="protein sequence ID" value="PSS24264.1"/>
    <property type="molecule type" value="Genomic_DNA"/>
</dbReference>
<evidence type="ECO:0000256" key="1">
    <source>
        <dbReference type="SAM" id="MobiDB-lite"/>
    </source>
</evidence>